<accession>A0A1G2L5U9</accession>
<evidence type="ECO:0000313" key="5">
    <source>
        <dbReference type="Proteomes" id="UP000177982"/>
    </source>
</evidence>
<name>A0A1G2L5U9_9BACT</name>
<dbReference type="InterPro" id="IPR001789">
    <property type="entry name" value="Sig_transdc_resp-reg_receiver"/>
</dbReference>
<dbReference type="Pfam" id="PF00072">
    <property type="entry name" value="Response_reg"/>
    <property type="match status" value="1"/>
</dbReference>
<proteinExistence type="predicted"/>
<dbReference type="PROSITE" id="PS50110">
    <property type="entry name" value="RESPONSE_REGULATORY"/>
    <property type="match status" value="1"/>
</dbReference>
<dbReference type="AlphaFoldDB" id="A0A1G2L5U9"/>
<feature type="modified residue" description="4-aspartylphosphate" evidence="2">
    <location>
        <position position="60"/>
    </location>
</feature>
<comment type="caution">
    <text evidence="4">The sequence shown here is derived from an EMBL/GenBank/DDBJ whole genome shotgun (WGS) entry which is preliminary data.</text>
</comment>
<feature type="domain" description="Response regulatory" evidence="3">
    <location>
        <begin position="11"/>
        <end position="127"/>
    </location>
</feature>
<reference evidence="4 5" key="1">
    <citation type="journal article" date="2016" name="Nat. Commun.">
        <title>Thousands of microbial genomes shed light on interconnected biogeochemical processes in an aquifer system.</title>
        <authorList>
            <person name="Anantharaman K."/>
            <person name="Brown C.T."/>
            <person name="Hug L.A."/>
            <person name="Sharon I."/>
            <person name="Castelle C.J."/>
            <person name="Probst A.J."/>
            <person name="Thomas B.C."/>
            <person name="Singh A."/>
            <person name="Wilkins M.J."/>
            <person name="Karaoz U."/>
            <person name="Brodie E.L."/>
            <person name="Williams K.H."/>
            <person name="Hubbard S.S."/>
            <person name="Banfield J.F."/>
        </authorList>
    </citation>
    <scope>NUCLEOTIDE SEQUENCE [LARGE SCALE GENOMIC DNA]</scope>
</reference>
<dbReference type="PANTHER" id="PTHR44591">
    <property type="entry name" value="STRESS RESPONSE REGULATOR PROTEIN 1"/>
    <property type="match status" value="1"/>
</dbReference>
<dbReference type="InterPro" id="IPR050595">
    <property type="entry name" value="Bact_response_regulator"/>
</dbReference>
<dbReference type="GO" id="GO:0000160">
    <property type="term" value="P:phosphorelay signal transduction system"/>
    <property type="evidence" value="ECO:0007669"/>
    <property type="project" value="InterPro"/>
</dbReference>
<gene>
    <name evidence="4" type="ORF">A2934_02560</name>
</gene>
<dbReference type="Gene3D" id="3.40.50.2300">
    <property type="match status" value="1"/>
</dbReference>
<evidence type="ECO:0000259" key="3">
    <source>
        <dbReference type="PROSITE" id="PS50110"/>
    </source>
</evidence>
<keyword evidence="1 2" id="KW-0597">Phosphoprotein</keyword>
<organism evidence="4 5">
    <name type="scientific">Candidatus Sungbacteria bacterium RIFCSPLOWO2_01_FULL_47_10</name>
    <dbReference type="NCBI Taxonomy" id="1802276"/>
    <lineage>
        <taxon>Bacteria</taxon>
        <taxon>Candidatus Sungiibacteriota</taxon>
    </lineage>
</organism>
<dbReference type="SMART" id="SM00448">
    <property type="entry name" value="REC"/>
    <property type="match status" value="1"/>
</dbReference>
<dbReference type="InterPro" id="IPR011006">
    <property type="entry name" value="CheY-like_superfamily"/>
</dbReference>
<dbReference type="Proteomes" id="UP000177982">
    <property type="component" value="Unassembled WGS sequence"/>
</dbReference>
<dbReference type="SUPFAM" id="SSF52172">
    <property type="entry name" value="CheY-like"/>
    <property type="match status" value="1"/>
</dbReference>
<dbReference type="PANTHER" id="PTHR44591:SF23">
    <property type="entry name" value="CHEY SUBFAMILY"/>
    <property type="match status" value="1"/>
</dbReference>
<evidence type="ECO:0000256" key="1">
    <source>
        <dbReference type="ARBA" id="ARBA00022553"/>
    </source>
</evidence>
<sequence length="129" mass="14613">MVNIPIHKIPSVLLIEDEEEHIDLYKGYLEHAGFRVFAEREGRGGIERAKRERPGVIILDLRLPGLHGTDVLKILKETPETKDIPVIVLTNMTYDGDEALVKSLGAREIYVKARTVPRDIAEAVKKYIK</sequence>
<evidence type="ECO:0000256" key="2">
    <source>
        <dbReference type="PROSITE-ProRule" id="PRU00169"/>
    </source>
</evidence>
<evidence type="ECO:0000313" key="4">
    <source>
        <dbReference type="EMBL" id="OHA06109.1"/>
    </source>
</evidence>
<protein>
    <recommendedName>
        <fullName evidence="3">Response regulatory domain-containing protein</fullName>
    </recommendedName>
</protein>
<dbReference type="EMBL" id="MHQO01000038">
    <property type="protein sequence ID" value="OHA06109.1"/>
    <property type="molecule type" value="Genomic_DNA"/>
</dbReference>